<evidence type="ECO:0000256" key="3">
    <source>
        <dbReference type="ARBA" id="ARBA00022801"/>
    </source>
</evidence>
<evidence type="ECO:0000313" key="5">
    <source>
        <dbReference type="EMBL" id="GFG34752.1"/>
    </source>
</evidence>
<dbReference type="Gene3D" id="3.40.50.300">
    <property type="entry name" value="P-loop containing nucleotide triphosphate hydrolases"/>
    <property type="match status" value="1"/>
</dbReference>
<dbReference type="InParanoid" id="A0A6L2PU61"/>
<proteinExistence type="inferred from homology"/>
<comment type="caution">
    <text evidence="5">The sequence shown here is derived from an EMBL/GenBank/DDBJ whole genome shotgun (WGS) entry which is preliminary data.</text>
</comment>
<dbReference type="SUPFAM" id="SSF52540">
    <property type="entry name" value="P-loop containing nucleoside triphosphate hydrolases"/>
    <property type="match status" value="1"/>
</dbReference>
<sequence length="219" mass="24595">MKINKRVSVPVTDLLYRKTVTVKNTPLEVEILDVSGKTRDSTFLLERVQWVDAYVVVYSITDKQSFEYAQAVLKELPHVRPNSTAPVTLLANKLDLIHLREVQELDGREVASTNNCHFFEVSVADNSEDLYQAFEVLVNECRRLQGNAHNGHHKSRKFSVSKMIGTLIGSSNSNGKNGSVGNQTQQQSQGGTVVVFEISDLYRNQVLKRRQKFTATASL</sequence>
<evidence type="ECO:0000256" key="4">
    <source>
        <dbReference type="ARBA" id="ARBA00048098"/>
    </source>
</evidence>
<accession>A0A6L2PU61</accession>
<evidence type="ECO:0000313" key="6">
    <source>
        <dbReference type="Proteomes" id="UP000502823"/>
    </source>
</evidence>
<dbReference type="InterPro" id="IPR001806">
    <property type="entry name" value="Small_GTPase"/>
</dbReference>
<comment type="catalytic activity">
    <reaction evidence="4">
        <text>GTP + H2O = GDP + phosphate + H(+)</text>
        <dbReference type="Rhea" id="RHEA:19669"/>
        <dbReference type="ChEBI" id="CHEBI:15377"/>
        <dbReference type="ChEBI" id="CHEBI:15378"/>
        <dbReference type="ChEBI" id="CHEBI:37565"/>
        <dbReference type="ChEBI" id="CHEBI:43474"/>
        <dbReference type="ChEBI" id="CHEBI:58189"/>
        <dbReference type="EC" id="3.6.5.2"/>
    </reaction>
</comment>
<dbReference type="InterPro" id="IPR051065">
    <property type="entry name" value="Ras-related_GTPase"/>
</dbReference>
<evidence type="ECO:0000256" key="2">
    <source>
        <dbReference type="ARBA" id="ARBA00011984"/>
    </source>
</evidence>
<dbReference type="SMART" id="SM00175">
    <property type="entry name" value="RAB"/>
    <property type="match status" value="1"/>
</dbReference>
<dbReference type="SMART" id="SM00173">
    <property type="entry name" value="RAS"/>
    <property type="match status" value="1"/>
</dbReference>
<protein>
    <recommendedName>
        <fullName evidence="2">small monomeric GTPase</fullName>
        <ecNumber evidence="2">3.6.5.2</ecNumber>
    </recommendedName>
</protein>
<dbReference type="AlphaFoldDB" id="A0A6L2PU61"/>
<reference evidence="6" key="1">
    <citation type="submission" date="2020-01" db="EMBL/GenBank/DDBJ databases">
        <title>Draft genome sequence of the Termite Coptotermes fromosanus.</title>
        <authorList>
            <person name="Itakura S."/>
            <person name="Yosikawa Y."/>
            <person name="Umezawa K."/>
        </authorList>
    </citation>
    <scope>NUCLEOTIDE SEQUENCE [LARGE SCALE GENOMIC DNA]</scope>
</reference>
<name>A0A6L2PU61_COPFO</name>
<dbReference type="OrthoDB" id="18798at2759"/>
<evidence type="ECO:0000256" key="1">
    <source>
        <dbReference type="ARBA" id="ARBA00008344"/>
    </source>
</evidence>
<dbReference type="PANTHER" id="PTHR45704">
    <property type="entry name" value="RAS-LIKE FAMILY MEMBER 11"/>
    <property type="match status" value="1"/>
</dbReference>
<comment type="similarity">
    <text evidence="1">Belongs to the small GTPase superfamily. Ras family.</text>
</comment>
<dbReference type="PROSITE" id="PS51421">
    <property type="entry name" value="RAS"/>
    <property type="match status" value="1"/>
</dbReference>
<gene>
    <name evidence="5" type="ORF">Cfor_04632</name>
</gene>
<dbReference type="GO" id="GO:0003925">
    <property type="term" value="F:G protein activity"/>
    <property type="evidence" value="ECO:0007669"/>
    <property type="project" value="UniProtKB-EC"/>
</dbReference>
<keyword evidence="3" id="KW-0378">Hydrolase</keyword>
<keyword evidence="6" id="KW-1185">Reference proteome</keyword>
<dbReference type="Proteomes" id="UP000502823">
    <property type="component" value="Unassembled WGS sequence"/>
</dbReference>
<dbReference type="GO" id="GO:0005525">
    <property type="term" value="F:GTP binding"/>
    <property type="evidence" value="ECO:0007669"/>
    <property type="project" value="InterPro"/>
</dbReference>
<dbReference type="PROSITE" id="PS51419">
    <property type="entry name" value="RAB"/>
    <property type="match status" value="1"/>
</dbReference>
<dbReference type="InterPro" id="IPR027417">
    <property type="entry name" value="P-loop_NTPase"/>
</dbReference>
<organism evidence="5 6">
    <name type="scientific">Coptotermes formosanus</name>
    <name type="common">Formosan subterranean termite</name>
    <dbReference type="NCBI Taxonomy" id="36987"/>
    <lineage>
        <taxon>Eukaryota</taxon>
        <taxon>Metazoa</taxon>
        <taxon>Ecdysozoa</taxon>
        <taxon>Arthropoda</taxon>
        <taxon>Hexapoda</taxon>
        <taxon>Insecta</taxon>
        <taxon>Pterygota</taxon>
        <taxon>Neoptera</taxon>
        <taxon>Polyneoptera</taxon>
        <taxon>Dictyoptera</taxon>
        <taxon>Blattodea</taxon>
        <taxon>Blattoidea</taxon>
        <taxon>Termitoidae</taxon>
        <taxon>Rhinotermitidae</taxon>
        <taxon>Coptotermes</taxon>
    </lineage>
</organism>
<dbReference type="EMBL" id="BLKM01000502">
    <property type="protein sequence ID" value="GFG34752.1"/>
    <property type="molecule type" value="Genomic_DNA"/>
</dbReference>
<dbReference type="EC" id="3.6.5.2" evidence="2"/>
<dbReference type="Pfam" id="PF00071">
    <property type="entry name" value="Ras"/>
    <property type="match status" value="1"/>
</dbReference>